<dbReference type="Proteomes" id="UP000277766">
    <property type="component" value="Unassembled WGS sequence"/>
</dbReference>
<comment type="caution">
    <text evidence="3">The sequence shown here is derived from an EMBL/GenBank/DDBJ whole genome shotgun (WGS) entry which is preliminary data.</text>
</comment>
<feature type="region of interest" description="Disordered" evidence="1">
    <location>
        <begin position="128"/>
        <end position="149"/>
    </location>
</feature>
<reference evidence="3 4" key="1">
    <citation type="submission" date="2018-12" db="EMBL/GenBank/DDBJ databases">
        <title>Deinococcus radiophilus ATCC 27603 genome sequencing and assembly.</title>
        <authorList>
            <person name="Maclea K.S."/>
            <person name="Maynard C.R."/>
        </authorList>
    </citation>
    <scope>NUCLEOTIDE SEQUENCE [LARGE SCALE GENOMIC DNA]</scope>
    <source>
        <strain evidence="3 4">ATCC 27603</strain>
    </source>
</reference>
<sequence>MEMTAQANRTFLVLELIVLAVLLAVGLMALYGGASAGGLILVPLSQQVITPTLSGAALSVCALGFLGVYPRFCPPYIAAGTVSLVSLVLSLSLLNTTAQLTSLVNFGALIGFLLPVLACRRDLSLPDPPGLQGLPDPSDSARHRLSDDR</sequence>
<evidence type="ECO:0000256" key="2">
    <source>
        <dbReference type="SAM" id="Phobius"/>
    </source>
</evidence>
<gene>
    <name evidence="3" type="ORF">EJ104_00335</name>
</gene>
<feature type="transmembrane region" description="Helical" evidence="2">
    <location>
        <begin position="100"/>
        <end position="119"/>
    </location>
</feature>
<feature type="compositionally biased region" description="Basic and acidic residues" evidence="1">
    <location>
        <begin position="139"/>
        <end position="149"/>
    </location>
</feature>
<evidence type="ECO:0000313" key="4">
    <source>
        <dbReference type="Proteomes" id="UP000277766"/>
    </source>
</evidence>
<evidence type="ECO:0000313" key="3">
    <source>
        <dbReference type="EMBL" id="RTR30741.1"/>
    </source>
</evidence>
<name>A0A431W5Q3_9DEIO</name>
<dbReference type="AlphaFoldDB" id="A0A431W5Q3"/>
<keyword evidence="2" id="KW-0472">Membrane</keyword>
<keyword evidence="2" id="KW-1133">Transmembrane helix</keyword>
<evidence type="ECO:0000256" key="1">
    <source>
        <dbReference type="SAM" id="MobiDB-lite"/>
    </source>
</evidence>
<proteinExistence type="predicted"/>
<keyword evidence="4" id="KW-1185">Reference proteome</keyword>
<feature type="transmembrane region" description="Helical" evidence="2">
    <location>
        <begin position="48"/>
        <end position="69"/>
    </location>
</feature>
<feature type="transmembrane region" description="Helical" evidence="2">
    <location>
        <begin position="12"/>
        <end position="42"/>
    </location>
</feature>
<keyword evidence="2" id="KW-0812">Transmembrane</keyword>
<accession>A0A431W5Q3</accession>
<dbReference type="EMBL" id="RXPE01000001">
    <property type="protein sequence ID" value="RTR30741.1"/>
    <property type="molecule type" value="Genomic_DNA"/>
</dbReference>
<protein>
    <submittedName>
        <fullName evidence="3">Uncharacterized protein</fullName>
    </submittedName>
</protein>
<organism evidence="3 4">
    <name type="scientific">Deinococcus radiophilus</name>
    <dbReference type="NCBI Taxonomy" id="32062"/>
    <lineage>
        <taxon>Bacteria</taxon>
        <taxon>Thermotogati</taxon>
        <taxon>Deinococcota</taxon>
        <taxon>Deinococci</taxon>
        <taxon>Deinococcales</taxon>
        <taxon>Deinococcaceae</taxon>
        <taxon>Deinococcus</taxon>
    </lineage>
</organism>
<dbReference type="RefSeq" id="WP_148103220.1">
    <property type="nucleotide sequence ID" value="NZ_CP086380.1"/>
</dbReference>
<feature type="transmembrane region" description="Helical" evidence="2">
    <location>
        <begin position="76"/>
        <end position="94"/>
    </location>
</feature>